<proteinExistence type="inferred from homology"/>
<dbReference type="STRING" id="1798543.A2898_04095"/>
<dbReference type="PANTHER" id="PTHR11358:SF26">
    <property type="entry name" value="GUANIDINO ACID HYDROLASE, MITOCHONDRIAL"/>
    <property type="match status" value="1"/>
</dbReference>
<dbReference type="GO" id="GO:0046872">
    <property type="term" value="F:metal ion binding"/>
    <property type="evidence" value="ECO:0007669"/>
    <property type="project" value="UniProtKB-KW"/>
</dbReference>
<evidence type="ECO:0000256" key="1">
    <source>
        <dbReference type="ARBA" id="ARBA00009227"/>
    </source>
</evidence>
<dbReference type="Proteomes" id="UP000179164">
    <property type="component" value="Unassembled WGS sequence"/>
</dbReference>
<organism evidence="6 7">
    <name type="scientific">Candidatus Kerfeldbacteria bacterium RIFCSPLOWO2_01_FULL_48_11</name>
    <dbReference type="NCBI Taxonomy" id="1798543"/>
    <lineage>
        <taxon>Bacteria</taxon>
        <taxon>Candidatus Kerfeldiibacteriota</taxon>
    </lineage>
</organism>
<feature type="binding site" evidence="4">
    <location>
        <position position="217"/>
    </location>
    <ligand>
        <name>Mn(2+)</name>
        <dbReference type="ChEBI" id="CHEBI:29035"/>
        <label>1</label>
    </ligand>
</feature>
<evidence type="ECO:0000256" key="4">
    <source>
        <dbReference type="PIRSR" id="PIRSR036979-1"/>
    </source>
</evidence>
<gene>
    <name evidence="6" type="ORF">A2898_04095</name>
</gene>
<feature type="binding site" evidence="4">
    <location>
        <position position="215"/>
    </location>
    <ligand>
        <name>Mn(2+)</name>
        <dbReference type="ChEBI" id="CHEBI:29035"/>
        <label>1</label>
    </ligand>
</feature>
<dbReference type="InterPro" id="IPR005925">
    <property type="entry name" value="Agmatinase-rel"/>
</dbReference>
<dbReference type="GO" id="GO:0033389">
    <property type="term" value="P:putrescine biosynthetic process from arginine, via agmatine"/>
    <property type="evidence" value="ECO:0007669"/>
    <property type="project" value="TreeGrafter"/>
</dbReference>
<sequence>MTIHYRVPYTFYGDNRFSYQRSRVVILPVPYEGSVSYQHGTSGGPHAILTASRQVEWYDIELGREVPDTAKVHTLAEIEPMTDSVRDMIESIRTVTEKNIQKKKFQLMLGGEHSISLGAIQAYQAKYRDMSILQIDAHSDLRDTWENSAYNHACVMRRAAESVKRVVQVGIRSQDSTEALYASEHKDQVRIFYGDDVPVQKISESLSSHVYVTIDVDGLDPSIMPATGTPEPGGLSWKQLITLLRFVAKSHTIIGADIVELSPLSSNAAPDFLTAKLAHKLIAYTQFKRLL</sequence>
<comment type="similarity">
    <text evidence="1">Belongs to the arginase family. Agmatinase subfamily.</text>
</comment>
<feature type="binding site" evidence="4">
    <location>
        <position position="136"/>
    </location>
    <ligand>
        <name>Mn(2+)</name>
        <dbReference type="ChEBI" id="CHEBI:29035"/>
        <label>1</label>
    </ligand>
</feature>
<dbReference type="AlphaFoldDB" id="A0A1G2B3G6"/>
<keyword evidence="3 5" id="KW-0378">Hydrolase</keyword>
<dbReference type="PANTHER" id="PTHR11358">
    <property type="entry name" value="ARGINASE/AGMATINASE"/>
    <property type="match status" value="1"/>
</dbReference>
<evidence type="ECO:0000256" key="5">
    <source>
        <dbReference type="RuleBase" id="RU003684"/>
    </source>
</evidence>
<feature type="binding site" evidence="4">
    <location>
        <position position="113"/>
    </location>
    <ligand>
        <name>Mn(2+)</name>
        <dbReference type="ChEBI" id="CHEBI:29035"/>
        <label>1</label>
    </ligand>
</feature>
<comment type="caution">
    <text evidence="6">The sequence shown here is derived from an EMBL/GenBank/DDBJ whole genome shotgun (WGS) entry which is preliminary data.</text>
</comment>
<dbReference type="InterPro" id="IPR006035">
    <property type="entry name" value="Ureohydrolase"/>
</dbReference>
<dbReference type="PIRSF" id="PIRSF036979">
    <property type="entry name" value="Arginase"/>
    <property type="match status" value="1"/>
</dbReference>
<comment type="cofactor">
    <cofactor evidence="4">
        <name>Mn(2+)</name>
        <dbReference type="ChEBI" id="CHEBI:29035"/>
    </cofactor>
    <text evidence="4">Binds 2 manganese ions per subunit.</text>
</comment>
<dbReference type="PROSITE" id="PS51409">
    <property type="entry name" value="ARGINASE_2"/>
    <property type="match status" value="1"/>
</dbReference>
<dbReference type="Gene3D" id="3.40.800.10">
    <property type="entry name" value="Ureohydrolase domain"/>
    <property type="match status" value="1"/>
</dbReference>
<dbReference type="NCBIfam" id="TIGR01230">
    <property type="entry name" value="agmatinase"/>
    <property type="match status" value="1"/>
</dbReference>
<keyword evidence="4" id="KW-0464">Manganese</keyword>
<dbReference type="EMBL" id="MHKE01000017">
    <property type="protein sequence ID" value="OGY82750.1"/>
    <property type="molecule type" value="Genomic_DNA"/>
</dbReference>
<dbReference type="PROSITE" id="PS01053">
    <property type="entry name" value="ARGINASE_1"/>
    <property type="match status" value="1"/>
</dbReference>
<name>A0A1G2B3G6_9BACT</name>
<evidence type="ECO:0000313" key="7">
    <source>
        <dbReference type="Proteomes" id="UP000179164"/>
    </source>
</evidence>
<dbReference type="SUPFAM" id="SSF52768">
    <property type="entry name" value="Arginase/deacetylase"/>
    <property type="match status" value="1"/>
</dbReference>
<feature type="binding site" evidence="4">
    <location>
        <position position="138"/>
    </location>
    <ligand>
        <name>Mn(2+)</name>
        <dbReference type="ChEBI" id="CHEBI:29035"/>
        <label>1</label>
    </ligand>
</feature>
<evidence type="ECO:0000256" key="2">
    <source>
        <dbReference type="ARBA" id="ARBA00022723"/>
    </source>
</evidence>
<reference evidence="6 7" key="1">
    <citation type="journal article" date="2016" name="Nat. Commun.">
        <title>Thousands of microbial genomes shed light on interconnected biogeochemical processes in an aquifer system.</title>
        <authorList>
            <person name="Anantharaman K."/>
            <person name="Brown C.T."/>
            <person name="Hug L.A."/>
            <person name="Sharon I."/>
            <person name="Castelle C.J."/>
            <person name="Probst A.J."/>
            <person name="Thomas B.C."/>
            <person name="Singh A."/>
            <person name="Wilkins M.J."/>
            <person name="Karaoz U."/>
            <person name="Brodie E.L."/>
            <person name="Williams K.H."/>
            <person name="Hubbard S.S."/>
            <person name="Banfield J.F."/>
        </authorList>
    </citation>
    <scope>NUCLEOTIDE SEQUENCE [LARGE SCALE GENOMIC DNA]</scope>
</reference>
<dbReference type="GO" id="GO:0008783">
    <property type="term" value="F:agmatinase activity"/>
    <property type="evidence" value="ECO:0007669"/>
    <property type="project" value="TreeGrafter"/>
</dbReference>
<evidence type="ECO:0000256" key="3">
    <source>
        <dbReference type="ARBA" id="ARBA00022801"/>
    </source>
</evidence>
<protein>
    <submittedName>
        <fullName evidence="6">Agmatinase</fullName>
    </submittedName>
</protein>
<keyword evidence="2 4" id="KW-0479">Metal-binding</keyword>
<feature type="binding site" evidence="4">
    <location>
        <position position="140"/>
    </location>
    <ligand>
        <name>Mn(2+)</name>
        <dbReference type="ChEBI" id="CHEBI:29035"/>
        <label>1</label>
    </ligand>
</feature>
<evidence type="ECO:0000313" key="6">
    <source>
        <dbReference type="EMBL" id="OGY82750.1"/>
    </source>
</evidence>
<dbReference type="InterPro" id="IPR020855">
    <property type="entry name" value="Ureohydrolase_Mn_BS"/>
</dbReference>
<dbReference type="Pfam" id="PF00491">
    <property type="entry name" value="Arginase"/>
    <property type="match status" value="1"/>
</dbReference>
<dbReference type="CDD" id="cd11593">
    <property type="entry name" value="Agmatinase-like_2"/>
    <property type="match status" value="1"/>
</dbReference>
<dbReference type="InterPro" id="IPR023696">
    <property type="entry name" value="Ureohydrolase_dom_sf"/>
</dbReference>
<accession>A0A1G2B3G6</accession>